<evidence type="ECO:0000313" key="2">
    <source>
        <dbReference type="Proteomes" id="UP000199400"/>
    </source>
</evidence>
<proteinExistence type="predicted"/>
<gene>
    <name evidence="1" type="ORF">SAMN02745121_08966</name>
</gene>
<dbReference type="EMBL" id="FOMX01000084">
    <property type="protein sequence ID" value="SFF45619.1"/>
    <property type="molecule type" value="Genomic_DNA"/>
</dbReference>
<evidence type="ECO:0000313" key="1">
    <source>
        <dbReference type="EMBL" id="SFF45619.1"/>
    </source>
</evidence>
<dbReference type="AlphaFoldDB" id="A0A1I2ITM6"/>
<dbReference type="Proteomes" id="UP000199400">
    <property type="component" value="Unassembled WGS sequence"/>
</dbReference>
<dbReference type="STRING" id="54.SAMN02745121_08966"/>
<reference evidence="2" key="1">
    <citation type="submission" date="2016-10" db="EMBL/GenBank/DDBJ databases">
        <authorList>
            <person name="Varghese N."/>
            <person name="Submissions S."/>
        </authorList>
    </citation>
    <scope>NUCLEOTIDE SEQUENCE [LARGE SCALE GENOMIC DNA]</scope>
    <source>
        <strain evidence="2">ATCC 25963</strain>
    </source>
</reference>
<dbReference type="RefSeq" id="WP_096333378.1">
    <property type="nucleotide sequence ID" value="NZ_FOMX01000084.1"/>
</dbReference>
<name>A0A1I2ITM6_9BACT</name>
<keyword evidence="2" id="KW-1185">Reference proteome</keyword>
<sequence length="306" mass="32823">MNDLNTIVQNLRRAGFGQYVDAAAESVDSICQIAGFQKVPVASLPAQSVPSQTLVVMPGAAPAPQLPPQPQVPETPPFPECSELMTLIKSQYIANCGFCPNPCLLRWIELAVLLKSYAEVRDDFGIPDLNLVPTLLTPTGTTANGLPTTFVANFNVAPGQSILLRTQNYSLPFNPRCLWGALAFNGGVDSENYKHVNFKIWVGPSNASGAFSMQGGPLREWAPRRFIYGSQFRCGDSCTEVPLRSYTGCTDVDIVGLDSSVFIQVDNLATASNAISGQQLVIRLGGFEKPCCDSCAAGKACGCKKH</sequence>
<organism evidence="1 2">
    <name type="scientific">Nannocystis exedens</name>
    <dbReference type="NCBI Taxonomy" id="54"/>
    <lineage>
        <taxon>Bacteria</taxon>
        <taxon>Pseudomonadati</taxon>
        <taxon>Myxococcota</taxon>
        <taxon>Polyangia</taxon>
        <taxon>Nannocystales</taxon>
        <taxon>Nannocystaceae</taxon>
        <taxon>Nannocystis</taxon>
    </lineage>
</organism>
<protein>
    <submittedName>
        <fullName evidence="1">Uncharacterized protein</fullName>
    </submittedName>
</protein>
<accession>A0A1I2ITM6</accession>